<accession>A0AA38TPN1</accession>
<dbReference type="PANTHER" id="PTHR46890">
    <property type="entry name" value="NON-LTR RETROLELEMENT REVERSE TRANSCRIPTASE-LIKE PROTEIN-RELATED"/>
    <property type="match status" value="1"/>
</dbReference>
<dbReference type="Gene3D" id="3.30.70.330">
    <property type="match status" value="1"/>
</dbReference>
<feature type="region of interest" description="Disordered" evidence="2">
    <location>
        <begin position="564"/>
        <end position="624"/>
    </location>
</feature>
<dbReference type="InterPro" id="IPR052343">
    <property type="entry name" value="Retrotransposon-Effector_Assoc"/>
</dbReference>
<feature type="region of interest" description="Disordered" evidence="2">
    <location>
        <begin position="665"/>
        <end position="718"/>
    </location>
</feature>
<dbReference type="CDD" id="cd01650">
    <property type="entry name" value="RT_nLTR_like"/>
    <property type="match status" value="1"/>
</dbReference>
<feature type="compositionally biased region" description="Basic and acidic residues" evidence="2">
    <location>
        <begin position="672"/>
        <end position="683"/>
    </location>
</feature>
<dbReference type="InterPro" id="IPR043502">
    <property type="entry name" value="DNA/RNA_pol_sf"/>
</dbReference>
<dbReference type="InterPro" id="IPR035979">
    <property type="entry name" value="RBD_domain_sf"/>
</dbReference>
<feature type="compositionally biased region" description="Basic and acidic residues" evidence="2">
    <location>
        <begin position="1"/>
        <end position="11"/>
    </location>
</feature>
<dbReference type="Pfam" id="PF00076">
    <property type="entry name" value="RRM_1"/>
    <property type="match status" value="1"/>
</dbReference>
<feature type="coiled-coil region" evidence="1">
    <location>
        <begin position="942"/>
        <end position="969"/>
    </location>
</feature>
<reference evidence="4" key="1">
    <citation type="submission" date="2023-03" db="EMBL/GenBank/DDBJ databases">
        <title>Chromosome-scale reference genome and RAD-based genetic map of yellow starthistle (Centaurea solstitialis) reveal putative structural variation and QTLs associated with invader traits.</title>
        <authorList>
            <person name="Reatini B."/>
            <person name="Cang F.A."/>
            <person name="Jiang Q."/>
            <person name="Mckibben M.T.W."/>
            <person name="Barker M.S."/>
            <person name="Rieseberg L.H."/>
            <person name="Dlugosch K.M."/>
        </authorList>
    </citation>
    <scope>NUCLEOTIDE SEQUENCE</scope>
    <source>
        <strain evidence="4">CAN-66</strain>
        <tissue evidence="4">Leaf</tissue>
    </source>
</reference>
<evidence type="ECO:0000256" key="1">
    <source>
        <dbReference type="SAM" id="Coils"/>
    </source>
</evidence>
<evidence type="ECO:0000313" key="4">
    <source>
        <dbReference type="EMBL" id="KAJ9564765.1"/>
    </source>
</evidence>
<keyword evidence="5" id="KW-1185">Reference proteome</keyword>
<dbReference type="InterPro" id="IPR012677">
    <property type="entry name" value="Nucleotide-bd_a/b_plait_sf"/>
</dbReference>
<evidence type="ECO:0000256" key="2">
    <source>
        <dbReference type="SAM" id="MobiDB-lite"/>
    </source>
</evidence>
<dbReference type="InterPro" id="IPR000504">
    <property type="entry name" value="RRM_dom"/>
</dbReference>
<feature type="region of interest" description="Disordered" evidence="2">
    <location>
        <begin position="1"/>
        <end position="23"/>
    </location>
</feature>
<dbReference type="GO" id="GO:0003723">
    <property type="term" value="F:RNA binding"/>
    <property type="evidence" value="ECO:0007669"/>
    <property type="project" value="InterPro"/>
</dbReference>
<feature type="compositionally biased region" description="Basic and acidic residues" evidence="2">
    <location>
        <begin position="690"/>
        <end position="705"/>
    </location>
</feature>
<dbReference type="SMART" id="SM00360">
    <property type="entry name" value="RRM"/>
    <property type="match status" value="1"/>
</dbReference>
<feature type="compositionally biased region" description="Basic and acidic residues" evidence="2">
    <location>
        <begin position="576"/>
        <end position="586"/>
    </location>
</feature>
<evidence type="ECO:0000313" key="5">
    <source>
        <dbReference type="Proteomes" id="UP001172457"/>
    </source>
</evidence>
<dbReference type="EMBL" id="JARYMX010000001">
    <property type="protein sequence ID" value="KAJ9564765.1"/>
    <property type="molecule type" value="Genomic_DNA"/>
</dbReference>
<organism evidence="4 5">
    <name type="scientific">Centaurea solstitialis</name>
    <name type="common">yellow star-thistle</name>
    <dbReference type="NCBI Taxonomy" id="347529"/>
    <lineage>
        <taxon>Eukaryota</taxon>
        <taxon>Viridiplantae</taxon>
        <taxon>Streptophyta</taxon>
        <taxon>Embryophyta</taxon>
        <taxon>Tracheophyta</taxon>
        <taxon>Spermatophyta</taxon>
        <taxon>Magnoliopsida</taxon>
        <taxon>eudicotyledons</taxon>
        <taxon>Gunneridae</taxon>
        <taxon>Pentapetalae</taxon>
        <taxon>asterids</taxon>
        <taxon>campanulids</taxon>
        <taxon>Asterales</taxon>
        <taxon>Asteraceae</taxon>
        <taxon>Carduoideae</taxon>
        <taxon>Cardueae</taxon>
        <taxon>Centaureinae</taxon>
        <taxon>Centaurea</taxon>
    </lineage>
</organism>
<sequence>MRERVERESGWRGRGGGLGGSERDRVSSFVRLRGGHRSEQLGYRGGFEDSDVKRGRFRNEISFLFFNFPENVEVPELWRTFKRLGEATDIYIARKRLRNGKKFGFIRFKDKGNAMELLGKLSNVWFGFFKLVVYLAEKGWRGMLDSRNRSSEGQAGLRGVPPIREGAKNRSYKEAVCNGKPKEVPSSSKLEEEVEVPNDDEDFKEVSFGSWAADESNMKFLQNCLVGSIGSMDNFEAVAKLVSSIWPGSKLKYLGGKKILIHVAGENFIREVEGNARHGIHFWVKNLCRWSEAYREVERITWLKISGVSLHVWKEEVFTSIASKWGQVLKSHNCDLLEDSVLNEGRVQICTPIRTPIHELGYVKIGYLFYRIVVSEDEEGPVLLEVENSEANDSDDERADQENSENQSDWSMDSDGSFVNETGESGAGPNGEAIKEKERQSDDLEAEREVQSAQRGRKEGVGEVTADKAGEEFKGGPKSATEVVPDGRRREENPGGDLGGGDGSGIPELRDAKTKVGNEKSQSGLGAQVDSVFNLRPNLEGEKGTVCSKPIMVNSGSPNPVVGANQTMVGPNSDIPLKENFLEKDNSSPSSESINYVGTNQTRKEGDDLRETIRNSKGSGGCNLSTEERVISSSIKRRGHGQKAKARRSYSMNFGRGKVSFHLMKKQARSIGRKEASSRDKGDSNCSLEKNSRRVAKEKDKEARVSKKAVSNELGGKSSDNEIREFGGMIGVDWKGPATEGVEGARQWINGLVGLVNVYGPNSITERKELWKKLRTIISNEDIKWCVFGDFNEVRSKEERLNSTLVQRGVDDFNDFIEESGLVEIPMFGRRYTRISDDGIKLSKLDRFLTSQNFGWCWKNLGVKAVERSGSDHTPLVLGEDKTDFGPKPFKFFDAWLKEESLEPVVREAWSHESHSSEPDRVLRDKLKFVKQKIKEWSKEKFGSLDKKLEDARNECNRLENKAEEVGWTETERGKWLESRKLCLDLEEKKGGMLRQKAKLRWLTEGDENSKYFHATLKHRERKNTIRGLEINGEWVEDPKRVSAHIADFFKNKFSSDHNHRPKFESAKTKTLSREEAEFLEEPFGEDEVWLAIKDCGSNKSPGPDGFTMGFVKKFWGILKEDFMKAIRWFWESESLGPGCNSSFITLIPKVVNPCNISEFRPISLIGVFYKVVAKVLAHRLKRVIGKVISDQQSAFIKGRNILDGVLVANEVVDFIRGKKRKGLIFKVDFEKAYDSVNWNFLLDTLRRMGFRDKWIRWISTCLRSSHVSVLVNGAPSKEFVMGRGLRQGDPLAPFLFLIASENLNLLMEEAKEKGLYEGLKIGQNDIEISHLQYADDAIFFGKWCLRNLKNLLKILECFRLISGLQINLRKSKIYGVGVVDEEVQGWARGVGCEGGNLPFTYLGLPVGARLNKKAEWIAVVEKLKTKLATWKAKLISF</sequence>
<comment type="caution">
    <text evidence="4">The sequence shown here is derived from an EMBL/GenBank/DDBJ whole genome shotgun (WGS) entry which is preliminary data.</text>
</comment>
<dbReference type="Pfam" id="PF00078">
    <property type="entry name" value="RVT_1"/>
    <property type="match status" value="1"/>
</dbReference>
<feature type="compositionally biased region" description="Acidic residues" evidence="2">
    <location>
        <begin position="387"/>
        <end position="403"/>
    </location>
</feature>
<dbReference type="Gene3D" id="3.60.10.10">
    <property type="entry name" value="Endonuclease/exonuclease/phosphatase"/>
    <property type="match status" value="1"/>
</dbReference>
<dbReference type="SUPFAM" id="SSF56672">
    <property type="entry name" value="DNA/RNA polymerases"/>
    <property type="match status" value="1"/>
</dbReference>
<evidence type="ECO:0000259" key="3">
    <source>
        <dbReference type="SMART" id="SM00360"/>
    </source>
</evidence>
<dbReference type="InterPro" id="IPR036691">
    <property type="entry name" value="Endo/exonu/phosph_ase_sf"/>
</dbReference>
<feature type="domain" description="RRM" evidence="3">
    <location>
        <begin position="62"/>
        <end position="134"/>
    </location>
</feature>
<feature type="region of interest" description="Disordered" evidence="2">
    <location>
        <begin position="170"/>
        <end position="191"/>
    </location>
</feature>
<feature type="compositionally biased region" description="Basic and acidic residues" evidence="2">
    <location>
        <begin position="508"/>
        <end position="518"/>
    </location>
</feature>
<dbReference type="SUPFAM" id="SSF56219">
    <property type="entry name" value="DNase I-like"/>
    <property type="match status" value="1"/>
</dbReference>
<proteinExistence type="predicted"/>
<dbReference type="CDD" id="cd00590">
    <property type="entry name" value="RRM_SF"/>
    <property type="match status" value="1"/>
</dbReference>
<dbReference type="PANTHER" id="PTHR46890:SF50">
    <property type="entry name" value="RNA-DIRECTED DNA POLYMERASE, EUKARYOTA, REVERSE TRANSCRIPTASE ZINC-BINDING DOMAIN PROTEIN-RELATED"/>
    <property type="match status" value="1"/>
</dbReference>
<dbReference type="SUPFAM" id="SSF54928">
    <property type="entry name" value="RNA-binding domain, RBD"/>
    <property type="match status" value="1"/>
</dbReference>
<feature type="compositionally biased region" description="Polar residues" evidence="2">
    <location>
        <begin position="587"/>
        <end position="601"/>
    </location>
</feature>
<gene>
    <name evidence="4" type="ORF">OSB04_000731</name>
</gene>
<name>A0AA38TPN1_9ASTR</name>
<feature type="compositionally biased region" description="Basic and acidic residues" evidence="2">
    <location>
        <begin position="602"/>
        <end position="614"/>
    </location>
</feature>
<dbReference type="InterPro" id="IPR000477">
    <property type="entry name" value="RT_dom"/>
</dbReference>
<protein>
    <recommendedName>
        <fullName evidence="3">RRM domain-containing protein</fullName>
    </recommendedName>
</protein>
<feature type="compositionally biased region" description="Basic and acidic residues" evidence="2">
    <location>
        <begin position="433"/>
        <end position="475"/>
    </location>
</feature>
<dbReference type="Proteomes" id="UP001172457">
    <property type="component" value="Chromosome 1"/>
</dbReference>
<keyword evidence="1" id="KW-0175">Coiled coil</keyword>
<feature type="region of interest" description="Disordered" evidence="2">
    <location>
        <begin position="387"/>
        <end position="529"/>
    </location>
</feature>